<dbReference type="Proteomes" id="UP001208567">
    <property type="component" value="Unassembled WGS sequence"/>
</dbReference>
<evidence type="ECO:0000313" key="3">
    <source>
        <dbReference type="EMBL" id="GLC32845.1"/>
    </source>
</evidence>
<keyword evidence="1" id="KW-0064">Aspartyl protease</keyword>
<comment type="similarity">
    <text evidence="1">Belongs to the peptidase U4 family.</text>
</comment>
<dbReference type="RefSeq" id="WP_264852154.1">
    <property type="nucleotide sequence ID" value="NZ_BRXR01000001.1"/>
</dbReference>
<feature type="transmembrane region" description="Helical" evidence="2">
    <location>
        <begin position="35"/>
        <end position="52"/>
    </location>
</feature>
<keyword evidence="2" id="KW-1133">Transmembrane helix</keyword>
<comment type="function">
    <text evidence="1">Probable aspartic protease that is responsible for the proteolytic cleavage of the RNA polymerase sigma E factor (SigE/spoIIGB) to yield the active peptide in the mother cell during sporulation. Responds to a signal from the forespore that is triggered by the extracellular signal protein SpoIIR.</text>
</comment>
<feature type="transmembrane region" description="Helical" evidence="2">
    <location>
        <begin position="127"/>
        <end position="145"/>
    </location>
</feature>
<dbReference type="PIRSF" id="PIRSF018571">
    <property type="entry name" value="SpoIIGA"/>
    <property type="match status" value="1"/>
</dbReference>
<dbReference type="InterPro" id="IPR005081">
    <property type="entry name" value="SpoIIGA"/>
</dbReference>
<keyword evidence="1" id="KW-1003">Cell membrane</keyword>
<evidence type="ECO:0000256" key="1">
    <source>
        <dbReference type="PIRNR" id="PIRNR018571"/>
    </source>
</evidence>
<accession>A0ABQ5NCZ8</accession>
<keyword evidence="1" id="KW-0645">Protease</keyword>
<comment type="subcellular location">
    <subcellularLocation>
        <location evidence="1">Cell membrane</location>
    </subcellularLocation>
</comment>
<keyword evidence="1 2" id="KW-0472">Membrane</keyword>
<protein>
    <recommendedName>
        <fullName evidence="1">Sporulation sigma-E factor-processing peptidase</fullName>
        <ecNumber evidence="1">3.4.23.-</ecNumber>
    </recommendedName>
    <alternativeName>
        <fullName evidence="1">Membrane-associated aspartic protease</fullName>
    </alternativeName>
    <alternativeName>
        <fullName evidence="1">Stage II sporulation protein GA</fullName>
    </alternativeName>
</protein>
<keyword evidence="2" id="KW-0812">Transmembrane</keyword>
<dbReference type="NCBIfam" id="TIGR02854">
    <property type="entry name" value="spore_II_GA"/>
    <property type="match status" value="1"/>
</dbReference>
<feature type="transmembrane region" description="Helical" evidence="2">
    <location>
        <begin position="88"/>
        <end position="107"/>
    </location>
</feature>
<gene>
    <name evidence="3" type="primary">spoIIGA</name>
    <name evidence="3" type="ORF">bsdE14_42550</name>
</gene>
<feature type="transmembrane region" description="Helical" evidence="2">
    <location>
        <begin position="58"/>
        <end position="76"/>
    </location>
</feature>
<dbReference type="EMBL" id="BRXR01000001">
    <property type="protein sequence ID" value="GLC32845.1"/>
    <property type="molecule type" value="Genomic_DNA"/>
</dbReference>
<reference evidence="3 4" key="1">
    <citation type="journal article" date="2024" name="Int. J. Syst. Evol. Microbiol.">
        <title>Clostridium omnivorum sp. nov., isolated from anoxic soil under the treatment of reductive soil disinfestation.</title>
        <authorList>
            <person name="Ueki A."/>
            <person name="Tonouchi A."/>
            <person name="Kaku N."/>
            <person name="Honma S."/>
            <person name="Ueki K."/>
        </authorList>
    </citation>
    <scope>NUCLEOTIDE SEQUENCE [LARGE SCALE GENOMIC DNA]</scope>
    <source>
        <strain evidence="3 4">E14</strain>
    </source>
</reference>
<sequence>MVVYLDTLLLVNFIVNYFLLDITSQTVKIPSKNRNLVLSSFLGSLYVIALLYPKAVIFTTLPFKIAVSIVMILICFKQRDVIVNLKITGIFILYSMLLAGVCFYLNISRGNEPEFSSVIYSFPYEWLLISLMIVYLIIHRLVVFIKDRRDISTLIFIVDIVTKDNKKRVKAFLDTGNELREPATNLPVIIVEKEAMLDVNLEKYDKFYIPYQVVNGYSDKMQGFKPDHVEVYYGNKVQYAEVIVAFCDNKLSNYNDYDALLSRGII</sequence>
<keyword evidence="4" id="KW-1185">Reference proteome</keyword>
<organism evidence="3 4">
    <name type="scientific">Clostridium omnivorum</name>
    <dbReference type="NCBI Taxonomy" id="1604902"/>
    <lineage>
        <taxon>Bacteria</taxon>
        <taxon>Bacillati</taxon>
        <taxon>Bacillota</taxon>
        <taxon>Clostridia</taxon>
        <taxon>Eubacteriales</taxon>
        <taxon>Clostridiaceae</taxon>
        <taxon>Clostridium</taxon>
    </lineage>
</organism>
<keyword evidence="1" id="KW-0378">Hydrolase</keyword>
<evidence type="ECO:0000313" key="4">
    <source>
        <dbReference type="Proteomes" id="UP001208567"/>
    </source>
</evidence>
<proteinExistence type="inferred from homology"/>
<dbReference type="EC" id="3.4.23.-" evidence="1"/>
<comment type="caution">
    <text evidence="3">The sequence shown here is derived from an EMBL/GenBank/DDBJ whole genome shotgun (WGS) entry which is preliminary data.</text>
</comment>
<feature type="transmembrane region" description="Helical" evidence="2">
    <location>
        <begin position="6"/>
        <end position="23"/>
    </location>
</feature>
<evidence type="ECO:0000256" key="2">
    <source>
        <dbReference type="SAM" id="Phobius"/>
    </source>
</evidence>
<name>A0ABQ5NCZ8_9CLOT</name>
<dbReference type="Pfam" id="PF03419">
    <property type="entry name" value="Peptidase_U4"/>
    <property type="match status" value="1"/>
</dbReference>
<keyword evidence="1" id="KW-0749">Sporulation</keyword>